<keyword evidence="6" id="KW-0378">Hydrolase</keyword>
<keyword evidence="7" id="KW-0460">Magnesium</keyword>
<evidence type="ECO:0000256" key="7">
    <source>
        <dbReference type="ARBA" id="ARBA00022842"/>
    </source>
</evidence>
<keyword evidence="9" id="KW-0472">Membrane</keyword>
<sequence>MKKLSWFNKVIYFLNIVLTVLTVIAYILPFMAPKLFPLLSVFTLVMPLMLVLNFICFLYWMFQAKRQMLLSGLILLLGITFVSKFYRFSGKELPADKDDFTLMSYNVRLFNLYDWLPDRDIATKIPAFIKEQNPDILCLQEYNKIGDTSFKSYKYKYIFKMAGQTGQAIYSRYKIIGKGDIQFPGSANNAIYADIKKGKDTIRVYSMHLQSIKISPDIHENIDEEKSKIIFNRISAAFKKQQLQAELVAKHKNECPYPMIICGDLNNSAFSYVYRSVRGNMNDAFEEAGKGFGRSYDFKYYPARIDYVFTDKLIDVKQYTTFSSFINSDHFPIMTRLCFEAQNDDEK</sequence>
<keyword evidence="12" id="KW-1185">Reference proteome</keyword>
<keyword evidence="4" id="KW-0479">Metal-binding</keyword>
<dbReference type="InterPro" id="IPR051547">
    <property type="entry name" value="TDP2-like"/>
</dbReference>
<evidence type="ECO:0000256" key="4">
    <source>
        <dbReference type="ARBA" id="ARBA00022723"/>
    </source>
</evidence>
<dbReference type="GO" id="GO:0046872">
    <property type="term" value="F:metal ion binding"/>
    <property type="evidence" value="ECO:0007669"/>
    <property type="project" value="UniProtKB-KW"/>
</dbReference>
<evidence type="ECO:0000256" key="6">
    <source>
        <dbReference type="ARBA" id="ARBA00022801"/>
    </source>
</evidence>
<keyword evidence="3" id="KW-0540">Nuclease</keyword>
<keyword evidence="8" id="KW-0234">DNA repair</keyword>
<keyword evidence="5" id="KW-0227">DNA damage</keyword>
<feature type="transmembrane region" description="Helical" evidence="9">
    <location>
        <begin position="12"/>
        <end position="32"/>
    </location>
</feature>
<comment type="cofactor">
    <cofactor evidence="2">
        <name>Mg(2+)</name>
        <dbReference type="ChEBI" id="CHEBI:18420"/>
    </cofactor>
</comment>
<evidence type="ECO:0000256" key="3">
    <source>
        <dbReference type="ARBA" id="ARBA00022722"/>
    </source>
</evidence>
<dbReference type="RefSeq" id="WP_020212544.1">
    <property type="nucleotide sequence ID" value="NZ_JRLX01000004.1"/>
</dbReference>
<proteinExistence type="predicted"/>
<dbReference type="AlphaFoldDB" id="A0A0A2M852"/>
<gene>
    <name evidence="11" type="ORF">Q765_05665</name>
</gene>
<comment type="caution">
    <text evidence="11">The sequence shown here is derived from an EMBL/GenBank/DDBJ whole genome shotgun (WGS) entry which is preliminary data.</text>
</comment>
<dbReference type="Pfam" id="PF03372">
    <property type="entry name" value="Exo_endo_phos"/>
    <property type="match status" value="1"/>
</dbReference>
<dbReference type="EMBL" id="JRLX01000004">
    <property type="protein sequence ID" value="KGO87618.1"/>
    <property type="molecule type" value="Genomic_DNA"/>
</dbReference>
<evidence type="ECO:0000256" key="1">
    <source>
        <dbReference type="ARBA" id="ARBA00001936"/>
    </source>
</evidence>
<evidence type="ECO:0000256" key="5">
    <source>
        <dbReference type="ARBA" id="ARBA00022763"/>
    </source>
</evidence>
<evidence type="ECO:0000256" key="8">
    <source>
        <dbReference type="ARBA" id="ARBA00023204"/>
    </source>
</evidence>
<dbReference type="STRING" id="1121895.GCA_000378485_01405"/>
<evidence type="ECO:0000256" key="2">
    <source>
        <dbReference type="ARBA" id="ARBA00001946"/>
    </source>
</evidence>
<evidence type="ECO:0000256" key="9">
    <source>
        <dbReference type="SAM" id="Phobius"/>
    </source>
</evidence>
<protein>
    <submittedName>
        <fullName evidence="11">Endonuclease</fullName>
    </submittedName>
</protein>
<dbReference type="InterPro" id="IPR036691">
    <property type="entry name" value="Endo/exonu/phosph_ase_sf"/>
</dbReference>
<dbReference type="PANTHER" id="PTHR15822:SF4">
    <property type="entry name" value="TYROSYL-DNA PHOSPHODIESTERASE 2"/>
    <property type="match status" value="1"/>
</dbReference>
<dbReference type="InterPro" id="IPR005135">
    <property type="entry name" value="Endo/exonuclease/phosphatase"/>
</dbReference>
<dbReference type="CDD" id="cd09084">
    <property type="entry name" value="EEP-2"/>
    <property type="match status" value="1"/>
</dbReference>
<dbReference type="GO" id="GO:0004519">
    <property type="term" value="F:endonuclease activity"/>
    <property type="evidence" value="ECO:0007669"/>
    <property type="project" value="UniProtKB-KW"/>
</dbReference>
<feature type="transmembrane region" description="Helical" evidence="9">
    <location>
        <begin position="38"/>
        <end position="61"/>
    </location>
</feature>
<evidence type="ECO:0000313" key="12">
    <source>
        <dbReference type="Proteomes" id="UP000030152"/>
    </source>
</evidence>
<dbReference type="Gene3D" id="3.60.10.10">
    <property type="entry name" value="Endonuclease/exonuclease/phosphatase"/>
    <property type="match status" value="1"/>
</dbReference>
<feature type="transmembrane region" description="Helical" evidence="9">
    <location>
        <begin position="68"/>
        <end position="86"/>
    </location>
</feature>
<dbReference type="eggNOG" id="COG3021">
    <property type="taxonomic scope" value="Bacteria"/>
</dbReference>
<evidence type="ECO:0000259" key="10">
    <source>
        <dbReference type="Pfam" id="PF03372"/>
    </source>
</evidence>
<keyword evidence="11" id="KW-0255">Endonuclease</keyword>
<keyword evidence="9" id="KW-1133">Transmembrane helix</keyword>
<dbReference type="GO" id="GO:0016787">
    <property type="term" value="F:hydrolase activity"/>
    <property type="evidence" value="ECO:0007669"/>
    <property type="project" value="UniProtKB-KW"/>
</dbReference>
<keyword evidence="9" id="KW-0812">Transmembrane</keyword>
<dbReference type="GO" id="GO:0006281">
    <property type="term" value="P:DNA repair"/>
    <property type="evidence" value="ECO:0007669"/>
    <property type="project" value="UniProtKB-KW"/>
</dbReference>
<evidence type="ECO:0000313" key="11">
    <source>
        <dbReference type="EMBL" id="KGO87618.1"/>
    </source>
</evidence>
<comment type="cofactor">
    <cofactor evidence="1">
        <name>Mn(2+)</name>
        <dbReference type="ChEBI" id="CHEBI:29035"/>
    </cofactor>
</comment>
<accession>A0A0A2M852</accession>
<dbReference type="SUPFAM" id="SSF56219">
    <property type="entry name" value="DNase I-like"/>
    <property type="match status" value="1"/>
</dbReference>
<dbReference type="Proteomes" id="UP000030152">
    <property type="component" value="Unassembled WGS sequence"/>
</dbReference>
<name>A0A0A2M852_9FLAO</name>
<feature type="domain" description="Endonuclease/exonuclease/phosphatase" evidence="10">
    <location>
        <begin position="103"/>
        <end position="330"/>
    </location>
</feature>
<dbReference type="PANTHER" id="PTHR15822">
    <property type="entry name" value="TRAF AND TNF RECEPTOR-ASSOCIATED PROTEIN"/>
    <property type="match status" value="1"/>
</dbReference>
<reference evidence="11 12" key="1">
    <citation type="submission" date="2013-09" db="EMBL/GenBank/DDBJ databases">
        <authorList>
            <person name="Zeng Z."/>
            <person name="Chen C."/>
        </authorList>
    </citation>
    <scope>NUCLEOTIDE SEQUENCE [LARGE SCALE GENOMIC DNA]</scope>
    <source>
        <strain evidence="11 12">WB 3.3-2</strain>
    </source>
</reference>
<dbReference type="OrthoDB" id="635146at2"/>
<organism evidence="11 12">
    <name type="scientific">Flavobacterium rivuli WB 3.3-2 = DSM 21788</name>
    <dbReference type="NCBI Taxonomy" id="1121895"/>
    <lineage>
        <taxon>Bacteria</taxon>
        <taxon>Pseudomonadati</taxon>
        <taxon>Bacteroidota</taxon>
        <taxon>Flavobacteriia</taxon>
        <taxon>Flavobacteriales</taxon>
        <taxon>Flavobacteriaceae</taxon>
        <taxon>Flavobacterium</taxon>
    </lineage>
</organism>